<proteinExistence type="inferred from homology"/>
<dbReference type="CDD" id="cd00553">
    <property type="entry name" value="NAD_synthase"/>
    <property type="match status" value="1"/>
</dbReference>
<comment type="caution">
    <text evidence="8">The sequence shown here is derived from an EMBL/GenBank/DDBJ whole genome shotgun (WGS) entry which is preliminary data.</text>
</comment>
<evidence type="ECO:0000256" key="1">
    <source>
        <dbReference type="ARBA" id="ARBA00022598"/>
    </source>
</evidence>
<dbReference type="Gene3D" id="1.10.10.1140">
    <property type="entry name" value="Glutamine-dependent NAD+ synthetase, C-terminal domain"/>
    <property type="match status" value="1"/>
</dbReference>
<dbReference type="GO" id="GO:0008795">
    <property type="term" value="F:NAD+ synthase activity"/>
    <property type="evidence" value="ECO:0007669"/>
    <property type="project" value="UniProtKB-EC"/>
</dbReference>
<dbReference type="InterPro" id="IPR041856">
    <property type="entry name" value="NAD+_synth_C"/>
</dbReference>
<evidence type="ECO:0000256" key="5">
    <source>
        <dbReference type="PIRNR" id="PIRNR006630"/>
    </source>
</evidence>
<keyword evidence="3 5" id="KW-0067">ATP-binding</keyword>
<name>A0ABW9N1X6_9FIRM</name>
<keyword evidence="2 5" id="KW-0547">Nucleotide-binding</keyword>
<evidence type="ECO:0000259" key="7">
    <source>
        <dbReference type="Pfam" id="PF02540"/>
    </source>
</evidence>
<evidence type="ECO:0000256" key="3">
    <source>
        <dbReference type="ARBA" id="ARBA00022840"/>
    </source>
</evidence>
<feature type="domain" description="NAD/GMP synthase" evidence="7">
    <location>
        <begin position="305"/>
        <end position="534"/>
    </location>
</feature>
<dbReference type="InterPro" id="IPR022310">
    <property type="entry name" value="NAD/GMP_synthase"/>
</dbReference>
<dbReference type="InterPro" id="IPR014729">
    <property type="entry name" value="Rossmann-like_a/b/a_fold"/>
</dbReference>
<dbReference type="PIRSF" id="PIRSF006630">
    <property type="entry name" value="NADS_GAT"/>
    <property type="match status" value="1"/>
</dbReference>
<dbReference type="Proteomes" id="UP001637993">
    <property type="component" value="Unassembled WGS sequence"/>
</dbReference>
<dbReference type="PANTHER" id="PTHR23090">
    <property type="entry name" value="NH 3 /GLUTAMINE-DEPENDENT NAD + SYNTHETASE"/>
    <property type="match status" value="1"/>
</dbReference>
<gene>
    <name evidence="8" type="primary">nadE</name>
    <name evidence="8" type="ORF">AB9Q04_06275</name>
</gene>
<keyword evidence="9" id="KW-1185">Reference proteome</keyword>
<evidence type="ECO:0000256" key="6">
    <source>
        <dbReference type="RuleBase" id="RU003811"/>
    </source>
</evidence>
<dbReference type="Pfam" id="PF02540">
    <property type="entry name" value="NAD_synthase"/>
    <property type="match status" value="1"/>
</dbReference>
<dbReference type="RefSeq" id="WP_410024492.1">
    <property type="nucleotide sequence ID" value="NZ_JBGMEG010000012.1"/>
</dbReference>
<dbReference type="SUPFAM" id="SSF52402">
    <property type="entry name" value="Adenine nucleotide alpha hydrolases-like"/>
    <property type="match status" value="1"/>
</dbReference>
<dbReference type="InterPro" id="IPR014445">
    <property type="entry name" value="Gln-dep_NAD_synthase"/>
</dbReference>
<dbReference type="SUPFAM" id="SSF56317">
    <property type="entry name" value="Carbon-nitrogen hydrolase"/>
    <property type="match status" value="1"/>
</dbReference>
<comment type="similarity">
    <text evidence="6">Belongs to the NAD synthetase family.</text>
</comment>
<dbReference type="NCBIfam" id="TIGR00552">
    <property type="entry name" value="nadE"/>
    <property type="match status" value="1"/>
</dbReference>
<dbReference type="InterPro" id="IPR003694">
    <property type="entry name" value="NAD_synthase"/>
</dbReference>
<protein>
    <recommendedName>
        <fullName evidence="5">Glutamine-dependent NAD(+) synthetase</fullName>
        <ecNumber evidence="5">6.3.5.1</ecNumber>
    </recommendedName>
    <alternativeName>
        <fullName evidence="5">NAD(+) synthase [glutamine-hydrolyzing]</fullName>
    </alternativeName>
</protein>
<accession>A0ABW9N1X6</accession>
<comment type="pathway">
    <text evidence="5">Cofactor biosynthesis; NAD(+) biosynthesis; NAD(+) from deamido-NAD(+) (L-Gln route): step 1/1.</text>
</comment>
<comment type="similarity">
    <text evidence="5">In the C-terminal section; belongs to the NAD synthetase family.</text>
</comment>
<keyword evidence="1 5" id="KW-0436">Ligase</keyword>
<dbReference type="PANTHER" id="PTHR23090:SF9">
    <property type="entry name" value="GLUTAMINE-DEPENDENT NAD(+) SYNTHETASE"/>
    <property type="match status" value="1"/>
</dbReference>
<evidence type="ECO:0000313" key="8">
    <source>
        <dbReference type="EMBL" id="MFO3717930.1"/>
    </source>
</evidence>
<keyword evidence="4 5" id="KW-0520">NAD</keyword>
<dbReference type="Gene3D" id="3.60.110.10">
    <property type="entry name" value="Carbon-nitrogen hydrolase"/>
    <property type="match status" value="1"/>
</dbReference>
<evidence type="ECO:0000256" key="2">
    <source>
        <dbReference type="ARBA" id="ARBA00022741"/>
    </source>
</evidence>
<dbReference type="EC" id="6.3.5.1" evidence="5"/>
<organism evidence="8 9">
    <name type="scientific">Anaerococcus groningensis</name>
    <dbReference type="NCBI Taxonomy" id="3115616"/>
    <lineage>
        <taxon>Bacteria</taxon>
        <taxon>Bacillati</taxon>
        <taxon>Bacillota</taxon>
        <taxon>Tissierellia</taxon>
        <taxon>Tissierellales</taxon>
        <taxon>Peptoniphilaceae</taxon>
        <taxon>Anaerococcus</taxon>
    </lineage>
</organism>
<evidence type="ECO:0000313" key="9">
    <source>
        <dbReference type="Proteomes" id="UP001637993"/>
    </source>
</evidence>
<evidence type="ECO:0000256" key="4">
    <source>
        <dbReference type="ARBA" id="ARBA00023027"/>
    </source>
</evidence>
<reference evidence="8 9" key="1">
    <citation type="journal article" date="2025" name="Anaerobe">
        <title>Description of Anaerococcus kampingiae sp. nov., Anaerococcus groningensis sp. nov., Anaerococcus martiniensis sp. nov., and Anaerococcus cruorum sp. nov., isolated from human clinical specimens.</title>
        <authorList>
            <person name="Boiten K.E."/>
            <person name="Meijer J."/>
            <person name="van Wezel E.M."/>
            <person name="Veloo A.C.M."/>
        </authorList>
    </citation>
    <scope>NUCLEOTIDE SEQUENCE [LARGE SCALE GENOMIC DNA]</scope>
    <source>
        <strain evidence="8 9">ENR1011</strain>
    </source>
</reference>
<comment type="catalytic activity">
    <reaction evidence="5">
        <text>deamido-NAD(+) + L-glutamine + ATP + H2O = L-glutamate + AMP + diphosphate + NAD(+) + H(+)</text>
        <dbReference type="Rhea" id="RHEA:24384"/>
        <dbReference type="ChEBI" id="CHEBI:15377"/>
        <dbReference type="ChEBI" id="CHEBI:15378"/>
        <dbReference type="ChEBI" id="CHEBI:29985"/>
        <dbReference type="ChEBI" id="CHEBI:30616"/>
        <dbReference type="ChEBI" id="CHEBI:33019"/>
        <dbReference type="ChEBI" id="CHEBI:57540"/>
        <dbReference type="ChEBI" id="CHEBI:58359"/>
        <dbReference type="ChEBI" id="CHEBI:58437"/>
        <dbReference type="ChEBI" id="CHEBI:456215"/>
        <dbReference type="EC" id="6.3.5.1"/>
    </reaction>
</comment>
<dbReference type="Gene3D" id="3.40.50.620">
    <property type="entry name" value="HUPs"/>
    <property type="match status" value="1"/>
</dbReference>
<dbReference type="EMBL" id="JBGMEG010000012">
    <property type="protein sequence ID" value="MFO3717930.1"/>
    <property type="molecule type" value="Genomic_DNA"/>
</dbReference>
<dbReference type="InterPro" id="IPR036526">
    <property type="entry name" value="C-N_Hydrolase_sf"/>
</dbReference>
<sequence length="603" mass="67942">MRKNLKIRSTNFDLALGDINKNKEIIKNLVKSAYDDGVSILSLPELSLTGASLYDGYKDIALLCEDAILELKEFSKGYNILFSVGFPLQYNRKIYNAIALIMDGYLVDLCTKKNLSIIEKNVFASDMPDGEVIQFLDDWCEVNPSSTSISQLNIAVSIGEDEMMGIPRSLTYKSDIANCPQIILNPTAEVKMALNEEEILNRVRFLSKDVTYVYTSQGRGESSTDFVYNGLNIIAEDGRIEKVICNDQIDYVNRYRLYTDQELLHFDKFGENITREKFPYLPIYEQRDDYVRDVLDIGAIAVLTRMQKIGVKDVFLGVSGGLDSTMALLFLVHAYKKAGYDFSGINCYTMPAFGTSDRTKSNAYLLCKSLGLELKEINITDAVKIHLRDIGHDGITPDTAYENSQARERTQILFDLANMHNGIVIGTGDLSEAMQGFATFNGDQMSNYSLNASLTKTEIRYVVGAIAESTENKELKIALEDILDTPISPELISQDKKEISQKTEDIIGPYELIDFFIYEHLTYHLPAQEILEDAMSAFADKYDEETIEKWIISYFKRFTANQFKRSTSVDGPNITGRSFSPRAGFKIPSDMGSEGYLENLNEK</sequence>